<dbReference type="OMA" id="ENIMSHE"/>
<dbReference type="InParanoid" id="D2VI15"/>
<dbReference type="OrthoDB" id="10335882at2759"/>
<evidence type="ECO:0000256" key="1">
    <source>
        <dbReference type="ARBA" id="ARBA00023002"/>
    </source>
</evidence>
<sequence length="487" mass="56727">MPDLSQISKNSEQLMQEIFPANFMSKESIDTDSQDDSLWMDELLNYICVHLYPSFGLDERIPDGLSNHLPMVLSALFHIKANFEQPIINRKVYLENVNHHLKKLVPIDPNAKYQNTELRKWEEETYQPFLSQLKKDFSKERLDHFIKEELSWIFDKIFMGRISVNRPDFLFYRRFMHILVYLHVIQHDQSKVMNSSQQGDSEEEILPMHLEKELFENIMSHESVVELLSGISGGAFHPIILLGYSILQNFHTLMVVNSLAYQAYSYQNIEPKLESLGKKSLSDDSKPQSLLEILQRTEKNHPEYLTDEFRQDLLKKGGFLIHNLMREARDVIDQKEFAVQCSMILGDHNQLLFELEDLCQAALTLYLKCDKMDIATLHAITGCFAVRLVSEHVKNNVVKQSLIGYLWESVILMYIILGGTKALNQDFSDSIPDWKTIISHLEKDVEEHDIKLVYTCCEEAKVYPKLEHLYRKSAAKRLKLLNNKQSQ</sequence>
<evidence type="ECO:0000313" key="2">
    <source>
        <dbReference type="EMBL" id="EFC43512.1"/>
    </source>
</evidence>
<dbReference type="EMBL" id="GG738873">
    <property type="protein sequence ID" value="EFC43512.1"/>
    <property type="molecule type" value="Genomic_DNA"/>
</dbReference>
<dbReference type="InterPro" id="IPR025337">
    <property type="entry name" value="Questin_oxidase-like"/>
</dbReference>
<keyword evidence="3" id="KW-1185">Reference proteome</keyword>
<dbReference type="RefSeq" id="XP_002676256.1">
    <property type="nucleotide sequence ID" value="XM_002676210.1"/>
</dbReference>
<proteinExistence type="predicted"/>
<name>D2VI15_NAEGR</name>
<dbReference type="GO" id="GO:0016491">
    <property type="term" value="F:oxidoreductase activity"/>
    <property type="evidence" value="ECO:0007669"/>
    <property type="project" value="UniProtKB-KW"/>
</dbReference>
<evidence type="ECO:0000313" key="3">
    <source>
        <dbReference type="Proteomes" id="UP000006671"/>
    </source>
</evidence>
<dbReference type="Proteomes" id="UP000006671">
    <property type="component" value="Unassembled WGS sequence"/>
</dbReference>
<accession>D2VI15</accession>
<protein>
    <submittedName>
        <fullName evidence="2">Predicted protein</fullName>
    </submittedName>
</protein>
<dbReference type="VEuPathDB" id="AmoebaDB:NAEGRDRAFT_68524"/>
<reference evidence="2 3" key="1">
    <citation type="journal article" date="2010" name="Cell">
        <title>The genome of Naegleria gruberi illuminates early eukaryotic versatility.</title>
        <authorList>
            <person name="Fritz-Laylin L.K."/>
            <person name="Prochnik S.E."/>
            <person name="Ginger M.L."/>
            <person name="Dacks J.B."/>
            <person name="Carpenter M.L."/>
            <person name="Field M.C."/>
            <person name="Kuo A."/>
            <person name="Paredez A."/>
            <person name="Chapman J."/>
            <person name="Pham J."/>
            <person name="Shu S."/>
            <person name="Neupane R."/>
            <person name="Cipriano M."/>
            <person name="Mancuso J."/>
            <person name="Tu H."/>
            <person name="Salamov A."/>
            <person name="Lindquist E."/>
            <person name="Shapiro H."/>
            <person name="Lucas S."/>
            <person name="Grigoriev I.V."/>
            <person name="Cande W.Z."/>
            <person name="Fulton C."/>
            <person name="Rokhsar D.S."/>
            <person name="Dawson S.C."/>
        </authorList>
    </citation>
    <scope>NUCLEOTIDE SEQUENCE [LARGE SCALE GENOMIC DNA]</scope>
    <source>
        <strain evidence="2 3">NEG-M</strain>
    </source>
</reference>
<dbReference type="PANTHER" id="PTHR35870:SF1">
    <property type="entry name" value="PROTEIN, PUTATIVE (AFU_ORTHOLOGUE AFUA_5G03330)-RELATED"/>
    <property type="match status" value="1"/>
</dbReference>
<keyword evidence="1" id="KW-0560">Oxidoreductase</keyword>
<organism evidence="3">
    <name type="scientific">Naegleria gruberi</name>
    <name type="common">Amoeba</name>
    <dbReference type="NCBI Taxonomy" id="5762"/>
    <lineage>
        <taxon>Eukaryota</taxon>
        <taxon>Discoba</taxon>
        <taxon>Heterolobosea</taxon>
        <taxon>Tetramitia</taxon>
        <taxon>Eutetramitia</taxon>
        <taxon>Vahlkampfiidae</taxon>
        <taxon>Naegleria</taxon>
    </lineage>
</organism>
<dbReference type="AlphaFoldDB" id="D2VI15"/>
<dbReference type="Pfam" id="PF14027">
    <property type="entry name" value="Questin_oxidase"/>
    <property type="match status" value="1"/>
</dbReference>
<dbReference type="KEGG" id="ngr:NAEGRDRAFT_68524"/>
<dbReference type="GeneID" id="8853093"/>
<dbReference type="PANTHER" id="PTHR35870">
    <property type="entry name" value="PROTEIN, PUTATIVE (AFU_ORTHOLOGUE AFUA_5G03330)-RELATED"/>
    <property type="match status" value="1"/>
</dbReference>
<gene>
    <name evidence="2" type="ORF">NAEGRDRAFT_68524</name>
</gene>